<reference evidence="2 4" key="2">
    <citation type="submission" date="2016-10" db="EMBL/GenBank/DDBJ databases">
        <authorList>
            <person name="de Groot N.N."/>
        </authorList>
    </citation>
    <scope>NUCLEOTIDE SEQUENCE [LARGE SCALE GENOMIC DNA]</scope>
    <source>
        <strain evidence="2 4">DSM 2895</strain>
    </source>
</reference>
<proteinExistence type="predicted"/>
<dbReference type="GO" id="GO:0016740">
    <property type="term" value="F:transferase activity"/>
    <property type="evidence" value="ECO:0007669"/>
    <property type="project" value="UniProtKB-KW"/>
</dbReference>
<name>A0A0D1XXV1_ANEMI</name>
<dbReference type="PANTHER" id="PTHR34817:SF1">
    <property type="entry name" value="NUCLEOTIDYLTRANSFERASE"/>
    <property type="match status" value="1"/>
</dbReference>
<dbReference type="PATRIC" id="fig|47500.8.peg.3334"/>
<dbReference type="OrthoDB" id="569183at2"/>
<keyword evidence="2" id="KW-0808">Transferase</keyword>
<keyword evidence="3" id="KW-1185">Reference proteome</keyword>
<evidence type="ECO:0000313" key="2">
    <source>
        <dbReference type="EMBL" id="SDI01932.1"/>
    </source>
</evidence>
<dbReference type="EMBL" id="LGUG01000004">
    <property type="protein sequence ID" value="KON98033.1"/>
    <property type="molecule type" value="Genomic_DNA"/>
</dbReference>
<dbReference type="PANTHER" id="PTHR34817">
    <property type="entry name" value="NUCLEOTIDYLTRANSFERASE"/>
    <property type="match status" value="1"/>
</dbReference>
<organism evidence="1 3">
    <name type="scientific">Aneurinibacillus migulanus</name>
    <name type="common">Bacillus migulanus</name>
    <dbReference type="NCBI Taxonomy" id="47500"/>
    <lineage>
        <taxon>Bacteria</taxon>
        <taxon>Bacillati</taxon>
        <taxon>Bacillota</taxon>
        <taxon>Bacilli</taxon>
        <taxon>Bacillales</taxon>
        <taxon>Paenibacillaceae</taxon>
        <taxon>Aneurinibacillus group</taxon>
        <taxon>Aneurinibacillus</taxon>
    </lineage>
</organism>
<dbReference type="EMBL" id="FNED01000001">
    <property type="protein sequence ID" value="SDI01932.1"/>
    <property type="molecule type" value="Genomic_DNA"/>
</dbReference>
<evidence type="ECO:0000313" key="1">
    <source>
        <dbReference type="EMBL" id="KON98033.1"/>
    </source>
</evidence>
<evidence type="ECO:0000313" key="3">
    <source>
        <dbReference type="Proteomes" id="UP000037269"/>
    </source>
</evidence>
<evidence type="ECO:0000313" key="4">
    <source>
        <dbReference type="Proteomes" id="UP000182836"/>
    </source>
</evidence>
<sequence length="272" mass="31803">MIKQIENLINNKKDCPVKFDNLIYVCQGGSHIAGTNDDTSDFDFRSIAIPSDDYVIGIDKFEHTKVVTGKNKINQFEDFDLEIFSFDYFINQAANGEVIPTEMLWVDNKYVHKKSDIMNLLLDNRDLFLSKNVVFRYMGFVKSCINCAFLPIEIVEKDAKRPDRIERVRKYGYETKFVMNAIKCLRICVGLLKNNQIELYREDKEELLDIKNGKLGHFDKGITEAKKVIYELEQEKECLLQQSSLPKRVNKELVNKFKKDFFIKVIKEVYGY</sequence>
<gene>
    <name evidence="1" type="ORF">AF333_23940</name>
    <name evidence="2" type="ORF">SAMN04487909_101261</name>
</gene>
<dbReference type="InterPro" id="IPR018775">
    <property type="entry name" value="RlaP"/>
</dbReference>
<accession>A0A0D1XXV1</accession>
<dbReference type="AlphaFoldDB" id="A0A0D1XXV1"/>
<protein>
    <submittedName>
        <fullName evidence="2">Predicted nucleotidyltransferase</fullName>
    </submittedName>
</protein>
<dbReference type="STRING" id="47500.AF333_23940"/>
<reference evidence="1 3" key="1">
    <citation type="submission" date="2015-07" db="EMBL/GenBank/DDBJ databases">
        <title>Fjat-14205 dsm 2895.</title>
        <authorList>
            <person name="Liu B."/>
            <person name="Wang J."/>
            <person name="Zhu Y."/>
            <person name="Liu G."/>
            <person name="Chen Q."/>
            <person name="Chen Z."/>
            <person name="Lan J."/>
            <person name="Che J."/>
            <person name="Ge C."/>
            <person name="Shi H."/>
            <person name="Pan Z."/>
            <person name="Liu X."/>
        </authorList>
    </citation>
    <scope>NUCLEOTIDE SEQUENCE [LARGE SCALE GENOMIC DNA]</scope>
    <source>
        <strain evidence="1 3">DSM 2895</strain>
    </source>
</reference>
<dbReference type="Proteomes" id="UP000037269">
    <property type="component" value="Unassembled WGS sequence"/>
</dbReference>
<dbReference type="RefSeq" id="WP_043067963.1">
    <property type="nucleotide sequence ID" value="NZ_BJOA01000358.1"/>
</dbReference>
<dbReference type="GeneID" id="42308175"/>
<dbReference type="Proteomes" id="UP000182836">
    <property type="component" value="Unassembled WGS sequence"/>
</dbReference>
<dbReference type="Pfam" id="PF10127">
    <property type="entry name" value="RlaP"/>
    <property type="match status" value="1"/>
</dbReference>